<dbReference type="KEGG" id="vg:40526703"/>
<evidence type="ECO:0000313" key="1">
    <source>
        <dbReference type="EMBL" id="AKN80984.1"/>
    </source>
</evidence>
<dbReference type="RefSeq" id="YP_009666433.1">
    <property type="nucleotide sequence ID" value="NC_043520.1"/>
</dbReference>
<proteinExistence type="predicted"/>
<gene>
    <name evidence="1" type="primary">Orf-71</name>
</gene>
<dbReference type="GeneID" id="40526703"/>
<dbReference type="Proteomes" id="UP000297030">
    <property type="component" value="Segment"/>
</dbReference>
<keyword evidence="2" id="KW-1185">Reference proteome</keyword>
<accession>A0A126FC69</accession>
<reference evidence="1 2" key="1">
    <citation type="submission" date="2015-02" db="EMBL/GenBank/DDBJ databases">
        <title>Complete genome of a baculovirus isolated from a medical interest larvae: lLonomia obliqua (Lepidoptera: Saturniidae).</title>
        <authorList>
            <person name="Clara A.-S.W."/>
            <person name="Daniel A.-A.M.P."/>
            <person name="Miguel A.S."/>
            <person name="Jhon F.E.A."/>
            <person name="Fabricio M.S."/>
            <person name="Jose W.L.C."/>
            <person name="Bergmann R.M."/>
            <person name="Fernando M.L."/>
        </authorList>
    </citation>
    <scope>NUCLEOTIDE SEQUENCE [LARGE SCALE GENOMIC DNA]</scope>
    <source>
        <strain evidence="1">SP/2000</strain>
    </source>
</reference>
<name>A0A126FC69_9ABAC</name>
<dbReference type="EMBL" id="KP763670">
    <property type="protein sequence ID" value="AKN80984.1"/>
    <property type="molecule type" value="Genomic_DNA"/>
</dbReference>
<evidence type="ECO:0000313" key="2">
    <source>
        <dbReference type="Proteomes" id="UP000297030"/>
    </source>
</evidence>
<protein>
    <submittedName>
        <fullName evidence="1">Uncharacterized protein</fullName>
    </submittedName>
</protein>
<sequence length="89" mass="10301">MSDEATFQIVNVQRELLDYITKLNIYLTSNNNENDDNFYLLNNMFFELQNKIVALDVSGGGGDLEKYKNNMLLGIKNCYILLQIKSFTH</sequence>
<organism evidence="1 2">
    <name type="scientific">Lonomia obliqua multiple nucleopolyhedrovirus</name>
    <dbReference type="NCBI Taxonomy" id="134394"/>
    <lineage>
        <taxon>Viruses</taxon>
        <taxon>Viruses incertae sedis</taxon>
        <taxon>Naldaviricetes</taxon>
        <taxon>Lefavirales</taxon>
        <taxon>Baculoviridae</taxon>
        <taxon>Alphabaculovirus</taxon>
        <taxon>Alphabaculovirus lonobliquae</taxon>
        <taxon>Lonomia obliqua nucleopolyhedrovirus</taxon>
    </lineage>
</organism>